<organism evidence="7 8">
    <name type="scientific">Polaribacter cellanae</name>
    <dbReference type="NCBI Taxonomy" id="2818493"/>
    <lineage>
        <taxon>Bacteria</taxon>
        <taxon>Pseudomonadati</taxon>
        <taxon>Bacteroidota</taxon>
        <taxon>Flavobacteriia</taxon>
        <taxon>Flavobacteriales</taxon>
        <taxon>Flavobacteriaceae</taxon>
    </lineage>
</organism>
<feature type="transmembrane region" description="Helical" evidence="6">
    <location>
        <begin position="69"/>
        <end position="89"/>
    </location>
</feature>
<feature type="transmembrane region" description="Helical" evidence="6">
    <location>
        <begin position="185"/>
        <end position="203"/>
    </location>
</feature>
<dbReference type="EMBL" id="CP071869">
    <property type="protein sequence ID" value="QTE21385.1"/>
    <property type="molecule type" value="Genomic_DNA"/>
</dbReference>
<keyword evidence="3 6" id="KW-0812">Transmembrane</keyword>
<reference evidence="7 8" key="1">
    <citation type="submission" date="2021-03" db="EMBL/GenBank/DDBJ databases">
        <title>Complete genome of Polaribacter_sp.SM13.</title>
        <authorList>
            <person name="Jeong S.W."/>
            <person name="Bae J.W."/>
        </authorList>
    </citation>
    <scope>NUCLEOTIDE SEQUENCE [LARGE SCALE GENOMIC DNA]</scope>
    <source>
        <strain evidence="7 8">SM13</strain>
    </source>
</reference>
<evidence type="ECO:0000313" key="8">
    <source>
        <dbReference type="Proteomes" id="UP000663920"/>
    </source>
</evidence>
<dbReference type="GO" id="GO:0005886">
    <property type="term" value="C:plasma membrane"/>
    <property type="evidence" value="ECO:0007669"/>
    <property type="project" value="UniProtKB-SubCell"/>
</dbReference>
<keyword evidence="8" id="KW-1185">Reference proteome</keyword>
<evidence type="ECO:0000313" key="7">
    <source>
        <dbReference type="EMBL" id="QTE21385.1"/>
    </source>
</evidence>
<feature type="transmembrane region" description="Helical" evidence="6">
    <location>
        <begin position="109"/>
        <end position="133"/>
    </location>
</feature>
<protein>
    <submittedName>
        <fullName evidence="7">LysE family transporter</fullName>
    </submittedName>
</protein>
<dbReference type="Pfam" id="PF01810">
    <property type="entry name" value="LysE"/>
    <property type="match status" value="1"/>
</dbReference>
<feature type="transmembrane region" description="Helical" evidence="6">
    <location>
        <begin position="6"/>
        <end position="29"/>
    </location>
</feature>
<sequence>MISVFFLGFLFSFLGYTPPSVLNMTALQIRLNGNQKEFSNFTLGVSIIVFLQAYVSIYLTAYIHQSPTFLIFLEKAGIVVLLLLSLYFYKQNKKEKKITAPQKKSKKSFFLKGVILSALNMFAIPFFCGMAALLMTFNFIHFDTISVFLFVVGSVIGIYFILFLYGKFAHKIQQKTGNLTNNINLVLCFITAGFALFTMLKFII</sequence>
<name>A0A975CLF1_9FLAO</name>
<dbReference type="Proteomes" id="UP000663920">
    <property type="component" value="Chromosome"/>
</dbReference>
<comment type="subcellular location">
    <subcellularLocation>
        <location evidence="1">Cell membrane</location>
        <topology evidence="1">Multi-pass membrane protein</topology>
    </subcellularLocation>
</comment>
<evidence type="ECO:0000256" key="4">
    <source>
        <dbReference type="ARBA" id="ARBA00022989"/>
    </source>
</evidence>
<keyword evidence="5 6" id="KW-0472">Membrane</keyword>
<dbReference type="RefSeq" id="WP_208076944.1">
    <property type="nucleotide sequence ID" value="NZ_CP071869.1"/>
</dbReference>
<keyword evidence="2" id="KW-1003">Cell membrane</keyword>
<feature type="transmembrane region" description="Helical" evidence="6">
    <location>
        <begin position="41"/>
        <end position="63"/>
    </location>
</feature>
<evidence type="ECO:0000256" key="5">
    <source>
        <dbReference type="ARBA" id="ARBA00023136"/>
    </source>
</evidence>
<dbReference type="KEGG" id="pcea:J3359_11160"/>
<gene>
    <name evidence="7" type="ORF">J3359_11160</name>
</gene>
<accession>A0A975CLF1</accession>
<evidence type="ECO:0000256" key="1">
    <source>
        <dbReference type="ARBA" id="ARBA00004651"/>
    </source>
</evidence>
<dbReference type="AlphaFoldDB" id="A0A975CLF1"/>
<dbReference type="GO" id="GO:0006865">
    <property type="term" value="P:amino acid transport"/>
    <property type="evidence" value="ECO:0007669"/>
    <property type="project" value="InterPro"/>
</dbReference>
<dbReference type="InterPro" id="IPR001123">
    <property type="entry name" value="LeuE-type"/>
</dbReference>
<evidence type="ECO:0000256" key="2">
    <source>
        <dbReference type="ARBA" id="ARBA00022475"/>
    </source>
</evidence>
<evidence type="ECO:0000256" key="3">
    <source>
        <dbReference type="ARBA" id="ARBA00022692"/>
    </source>
</evidence>
<proteinExistence type="predicted"/>
<keyword evidence="4 6" id="KW-1133">Transmembrane helix</keyword>
<feature type="transmembrane region" description="Helical" evidence="6">
    <location>
        <begin position="145"/>
        <end position="165"/>
    </location>
</feature>
<evidence type="ECO:0000256" key="6">
    <source>
        <dbReference type="SAM" id="Phobius"/>
    </source>
</evidence>